<protein>
    <submittedName>
        <fullName evidence="1">Uncharacterized protein</fullName>
    </submittedName>
</protein>
<accession>A0A4Y1ZZP3</accession>
<dbReference type="AlphaFoldDB" id="A0A4Y1ZZP3"/>
<evidence type="ECO:0000313" key="2">
    <source>
        <dbReference type="Proteomes" id="UP000499080"/>
    </source>
</evidence>
<comment type="caution">
    <text evidence="1">The sequence shown here is derived from an EMBL/GenBank/DDBJ whole genome shotgun (WGS) entry which is preliminary data.</text>
</comment>
<reference evidence="1 2" key="1">
    <citation type="journal article" date="2019" name="Sci. Rep.">
        <title>Orb-weaving spider Araneus ventricosus genome elucidates the spidroin gene catalogue.</title>
        <authorList>
            <person name="Kono N."/>
            <person name="Nakamura H."/>
            <person name="Ohtoshi R."/>
            <person name="Moran D.A.P."/>
            <person name="Shinohara A."/>
            <person name="Yoshida Y."/>
            <person name="Fujiwara M."/>
            <person name="Mori M."/>
            <person name="Tomita M."/>
            <person name="Arakawa K."/>
        </authorList>
    </citation>
    <scope>NUCLEOTIDE SEQUENCE [LARGE SCALE GENOMIC DNA]</scope>
</reference>
<evidence type="ECO:0000313" key="1">
    <source>
        <dbReference type="EMBL" id="GBL72579.1"/>
    </source>
</evidence>
<dbReference type="Proteomes" id="UP000499080">
    <property type="component" value="Unassembled WGS sequence"/>
</dbReference>
<keyword evidence="2" id="KW-1185">Reference proteome</keyword>
<proteinExistence type="predicted"/>
<organism evidence="1 2">
    <name type="scientific">Araneus ventricosus</name>
    <name type="common">Orbweaver spider</name>
    <name type="synonym">Epeira ventricosa</name>
    <dbReference type="NCBI Taxonomy" id="182803"/>
    <lineage>
        <taxon>Eukaryota</taxon>
        <taxon>Metazoa</taxon>
        <taxon>Ecdysozoa</taxon>
        <taxon>Arthropoda</taxon>
        <taxon>Chelicerata</taxon>
        <taxon>Arachnida</taxon>
        <taxon>Araneae</taxon>
        <taxon>Araneomorphae</taxon>
        <taxon>Entelegynae</taxon>
        <taxon>Araneoidea</taxon>
        <taxon>Araneidae</taxon>
        <taxon>Araneus</taxon>
    </lineage>
</organism>
<gene>
    <name evidence="1" type="ORF">AVEN_127847_1</name>
</gene>
<name>A0A4Y1ZZP3_ARAVE</name>
<sequence length="99" mass="11273">MGNVWWSVEMSWAMYGGVWRCHGIEQFIRECETASWLWAMCGSGLSDVSSSWTIHLRKLMPGGTNFNPLPAVPDVKEAFSPMWRRCLKNLISLAYLAMS</sequence>
<dbReference type="EMBL" id="BGPR01000002">
    <property type="protein sequence ID" value="GBL72579.1"/>
    <property type="molecule type" value="Genomic_DNA"/>
</dbReference>